<dbReference type="InterPro" id="IPR025296">
    <property type="entry name" value="DUF4158"/>
</dbReference>
<keyword evidence="3" id="KW-1185">Reference proteome</keyword>
<dbReference type="KEGG" id="schf:IPT68_26985"/>
<accession>A0A7M2T6R8</accession>
<dbReference type="Proteomes" id="UP000594008">
    <property type="component" value="Chromosome"/>
</dbReference>
<protein>
    <submittedName>
        <fullName evidence="2">DUF4158 domain-containing protein</fullName>
    </submittedName>
</protein>
<name>A0A7M2T6R8_STRCW</name>
<feature type="domain" description="DUF4158" evidence="1">
    <location>
        <begin position="14"/>
        <end position="175"/>
    </location>
</feature>
<evidence type="ECO:0000259" key="1">
    <source>
        <dbReference type="Pfam" id="PF13700"/>
    </source>
</evidence>
<organism evidence="2 3">
    <name type="scientific">Streptomyces chromofuscus</name>
    <dbReference type="NCBI Taxonomy" id="42881"/>
    <lineage>
        <taxon>Bacteria</taxon>
        <taxon>Bacillati</taxon>
        <taxon>Actinomycetota</taxon>
        <taxon>Actinomycetes</taxon>
        <taxon>Kitasatosporales</taxon>
        <taxon>Streptomycetaceae</taxon>
        <taxon>Streptomyces</taxon>
    </lineage>
</organism>
<dbReference type="RefSeq" id="WP_189702428.1">
    <property type="nucleotide sequence ID" value="NZ_BMTA01000058.1"/>
</dbReference>
<gene>
    <name evidence="2" type="ORF">IPT68_26985</name>
</gene>
<evidence type="ECO:0000313" key="3">
    <source>
        <dbReference type="Proteomes" id="UP000594008"/>
    </source>
</evidence>
<sequence length="258" mass="28426">MVTACGTWVGWDVTSIERTAYPRFKRLITARELHLFFSPSREEAEWAAGRTQSAEHRLALLLMLKSYQRMGCFPKLAEIPNMVADFVRRAVELPDGTLPEYASQRSAEQHRALVRKRLGAKYDAAGARAVAAETIRAEAEAKNNPADLINTALEKLVEAGLELPAFSTLDAMASALRGEVNAAICVGIHDRLSEVHRARLLGLLDVLGLDGKTPFNRLKQPAQRATWSHFKNLATHLEWVDGLGDSALWLEGVASEGV</sequence>
<dbReference type="Pfam" id="PF13700">
    <property type="entry name" value="DUF4158"/>
    <property type="match status" value="1"/>
</dbReference>
<proteinExistence type="predicted"/>
<dbReference type="EMBL" id="CP063374">
    <property type="protein sequence ID" value="QOV43358.1"/>
    <property type="molecule type" value="Genomic_DNA"/>
</dbReference>
<evidence type="ECO:0000313" key="2">
    <source>
        <dbReference type="EMBL" id="QOV43358.1"/>
    </source>
</evidence>
<dbReference type="AlphaFoldDB" id="A0A7M2T6R8"/>
<reference evidence="2 3" key="1">
    <citation type="submission" date="2020-10" db="EMBL/GenBank/DDBJ databases">
        <title>Streptomyces chromofuscus complate genome analysis.</title>
        <authorList>
            <person name="Anwar N."/>
        </authorList>
    </citation>
    <scope>NUCLEOTIDE SEQUENCE [LARGE SCALE GENOMIC DNA]</scope>
    <source>
        <strain evidence="2 3">DSM 40273</strain>
    </source>
</reference>